<comment type="pathway">
    <text evidence="2">Glycan metabolism; osmoregulated periplasmic glucan (OPG) biosynthesis.</text>
</comment>
<feature type="region of interest" description="Disordered" evidence="5">
    <location>
        <begin position="48"/>
        <end position="86"/>
    </location>
</feature>
<dbReference type="InterPro" id="IPR013783">
    <property type="entry name" value="Ig-like_fold"/>
</dbReference>
<evidence type="ECO:0000256" key="2">
    <source>
        <dbReference type="ARBA" id="ARBA00005001"/>
    </source>
</evidence>
<dbReference type="Gene3D" id="2.70.98.10">
    <property type="match status" value="1"/>
</dbReference>
<comment type="subcellular location">
    <subcellularLocation>
        <location evidence="1">Periplasm</location>
    </subcellularLocation>
</comment>
<dbReference type="Gene3D" id="2.60.40.10">
    <property type="entry name" value="Immunoglobulins"/>
    <property type="match status" value="1"/>
</dbReference>
<keyword evidence="9" id="KW-1185">Reference proteome</keyword>
<dbReference type="Proteomes" id="UP001379949">
    <property type="component" value="Unassembled WGS sequence"/>
</dbReference>
<protein>
    <submittedName>
        <fullName evidence="8">Glucan biosynthesis protein G</fullName>
    </submittedName>
</protein>
<evidence type="ECO:0000256" key="1">
    <source>
        <dbReference type="ARBA" id="ARBA00004418"/>
    </source>
</evidence>
<keyword evidence="6" id="KW-0732">Signal</keyword>
<dbReference type="InterPro" id="IPR014718">
    <property type="entry name" value="GH-type_carb-bd"/>
</dbReference>
<comment type="caution">
    <text evidence="8">The sequence shown here is derived from an EMBL/GenBank/DDBJ whole genome shotgun (WGS) entry which is preliminary data.</text>
</comment>
<feature type="compositionally biased region" description="Basic and acidic residues" evidence="5">
    <location>
        <begin position="61"/>
        <end position="86"/>
    </location>
</feature>
<feature type="compositionally biased region" description="Polar residues" evidence="5">
    <location>
        <begin position="48"/>
        <end position="60"/>
    </location>
</feature>
<proteinExistence type="inferred from homology"/>
<keyword evidence="4" id="KW-0574">Periplasm</keyword>
<dbReference type="InterPro" id="IPR014438">
    <property type="entry name" value="Glucan_biosyn_MdoG/MdoD"/>
</dbReference>
<name>A0ABU9G500_9GAMM</name>
<evidence type="ECO:0000256" key="6">
    <source>
        <dbReference type="SAM" id="SignalP"/>
    </source>
</evidence>
<accession>A0ABU9G500</accession>
<dbReference type="PANTHER" id="PTHR30504">
    <property type="entry name" value="GLUCANS BIOSYNTHESIS PROTEIN"/>
    <property type="match status" value="1"/>
</dbReference>
<dbReference type="SUPFAM" id="SSF74650">
    <property type="entry name" value="Galactose mutarotase-like"/>
    <property type="match status" value="1"/>
</dbReference>
<feature type="chain" id="PRO_5045452754" evidence="6">
    <location>
        <begin position="25"/>
        <end position="564"/>
    </location>
</feature>
<dbReference type="RefSeq" id="WP_341566673.1">
    <property type="nucleotide sequence ID" value="NZ_JBAKAR010000003.1"/>
</dbReference>
<feature type="signal peptide" evidence="6">
    <location>
        <begin position="1"/>
        <end position="24"/>
    </location>
</feature>
<evidence type="ECO:0000256" key="4">
    <source>
        <dbReference type="ARBA" id="ARBA00022764"/>
    </source>
</evidence>
<feature type="domain" description="Glucan biosynthesis periplasmic MdoG C-terminal" evidence="7">
    <location>
        <begin position="92"/>
        <end position="560"/>
    </location>
</feature>
<evidence type="ECO:0000256" key="3">
    <source>
        <dbReference type="ARBA" id="ARBA00009284"/>
    </source>
</evidence>
<sequence>MHNSTSIKFFFIVASLLLSAFAQAENDVATPKPENLVVTPQIKDTQNDLVKTTEDATTSAKKIEKKDAQSSAEKDTKSVKETETDAKEDYPFSSQTVIDIARNLAKSPMVAPDVAPEMLTNLDAATYQKIDFQQNKAVWGNTPTPFSIQLFAPGYLYKDLVSIDVVENGRGFPLEVSASSFTTPTQEIDDMIAKAGKYAGLRLHYPLNSSDENDEFIVFQGASYFRAISKGQSYGLSSRGLAINVAQPMGEEFPRFKHFWIERPSVTQKAIVVHALLDSKSVTGAFRFGIYPGAPTRVDVQATLFPRVDIKHVGLAPLTSMFMYDGSLDISDRPDYHPELHDSDGLQIQTGNDEMLWRPLNNPKNLQISAFVDTSPKGFGLIQRHNKFSDYQDLDNDYQDRPSSWIKPLNDWGAGHIELVEIPSNSKDNDNIVAYWQPKDGLKKDTPYTYSYQLTWPNDTPTLAGKPHIVRSAKEVSPGNNYREILIDYSNLAIKDINKITVDTSTSRGKIVKTRVVKNPHIHGVRAYVTFDPQEADVAELRVQLKENDQSIASTWLYRWLKQK</sequence>
<dbReference type="InterPro" id="IPR014756">
    <property type="entry name" value="Ig_E-set"/>
</dbReference>
<evidence type="ECO:0000256" key="5">
    <source>
        <dbReference type="SAM" id="MobiDB-lite"/>
    </source>
</evidence>
<dbReference type="PIRSF" id="PIRSF006281">
    <property type="entry name" value="MdoG"/>
    <property type="match status" value="1"/>
</dbReference>
<dbReference type="InterPro" id="IPR007444">
    <property type="entry name" value="Glucan_biosyn_MdoG_C"/>
</dbReference>
<dbReference type="EMBL" id="JBAKAR010000003">
    <property type="protein sequence ID" value="MEL0612704.1"/>
    <property type="molecule type" value="Genomic_DNA"/>
</dbReference>
<gene>
    <name evidence="8" type="ORF">V6242_06070</name>
</gene>
<dbReference type="InterPro" id="IPR011013">
    <property type="entry name" value="Gal_mutarotase_sf_dom"/>
</dbReference>
<reference evidence="8 9" key="1">
    <citation type="submission" date="2024-02" db="EMBL/GenBank/DDBJ databases">
        <title>Bacteria isolated from the canopy kelp, Nereocystis luetkeana.</title>
        <authorList>
            <person name="Pfister C.A."/>
            <person name="Younker I.T."/>
            <person name="Light S.H."/>
        </authorList>
    </citation>
    <scope>NUCLEOTIDE SEQUENCE [LARGE SCALE GENOMIC DNA]</scope>
    <source>
        <strain evidence="8 9">TI.4.07</strain>
    </source>
</reference>
<dbReference type="SUPFAM" id="SSF81296">
    <property type="entry name" value="E set domains"/>
    <property type="match status" value="1"/>
</dbReference>
<evidence type="ECO:0000313" key="9">
    <source>
        <dbReference type="Proteomes" id="UP001379949"/>
    </source>
</evidence>
<organism evidence="8 9">
    <name type="scientific">Marinomonas arenicola</name>
    <dbReference type="NCBI Taxonomy" id="569601"/>
    <lineage>
        <taxon>Bacteria</taxon>
        <taxon>Pseudomonadati</taxon>
        <taxon>Pseudomonadota</taxon>
        <taxon>Gammaproteobacteria</taxon>
        <taxon>Oceanospirillales</taxon>
        <taxon>Oceanospirillaceae</taxon>
        <taxon>Marinomonas</taxon>
    </lineage>
</organism>
<dbReference type="PANTHER" id="PTHR30504:SF2">
    <property type="entry name" value="GLUCANS BIOSYNTHESIS PROTEIN G"/>
    <property type="match status" value="1"/>
</dbReference>
<evidence type="ECO:0000313" key="8">
    <source>
        <dbReference type="EMBL" id="MEL0612704.1"/>
    </source>
</evidence>
<dbReference type="Pfam" id="PF04349">
    <property type="entry name" value="MdoG"/>
    <property type="match status" value="1"/>
</dbReference>
<evidence type="ECO:0000259" key="7">
    <source>
        <dbReference type="Pfam" id="PF04349"/>
    </source>
</evidence>
<comment type="similarity">
    <text evidence="3">Belongs to the OpgD/OpgG family.</text>
</comment>